<name>A0A9D5BBZ4_PEA</name>
<dbReference type="PANTHER" id="PTHR47471:SF1">
    <property type="entry name" value="PROTEIN ESSENTIAL FOR POTEXVIRUS ACCUMULATION 1"/>
    <property type="match status" value="1"/>
</dbReference>
<dbReference type="AlphaFoldDB" id="A0A9D5BBZ4"/>
<proteinExistence type="predicted"/>
<evidence type="ECO:0000256" key="1">
    <source>
        <dbReference type="SAM" id="MobiDB-lite"/>
    </source>
</evidence>
<feature type="region of interest" description="Disordered" evidence="1">
    <location>
        <begin position="1"/>
        <end position="218"/>
    </location>
</feature>
<feature type="compositionally biased region" description="Basic and acidic residues" evidence="1">
    <location>
        <begin position="94"/>
        <end position="189"/>
    </location>
</feature>
<organism evidence="2 3">
    <name type="scientific">Pisum sativum</name>
    <name type="common">Garden pea</name>
    <name type="synonym">Lathyrus oleraceus</name>
    <dbReference type="NCBI Taxonomy" id="3888"/>
    <lineage>
        <taxon>Eukaryota</taxon>
        <taxon>Viridiplantae</taxon>
        <taxon>Streptophyta</taxon>
        <taxon>Embryophyta</taxon>
        <taxon>Tracheophyta</taxon>
        <taxon>Spermatophyta</taxon>
        <taxon>Magnoliopsida</taxon>
        <taxon>eudicotyledons</taxon>
        <taxon>Gunneridae</taxon>
        <taxon>Pentapetalae</taxon>
        <taxon>rosids</taxon>
        <taxon>fabids</taxon>
        <taxon>Fabales</taxon>
        <taxon>Fabaceae</taxon>
        <taxon>Papilionoideae</taxon>
        <taxon>50 kb inversion clade</taxon>
        <taxon>NPAAA clade</taxon>
        <taxon>Hologalegina</taxon>
        <taxon>IRL clade</taxon>
        <taxon>Fabeae</taxon>
        <taxon>Lathyrus</taxon>
    </lineage>
</organism>
<protein>
    <submittedName>
        <fullName evidence="2">Uncharacterized protein</fullName>
    </submittedName>
</protein>
<evidence type="ECO:0000313" key="2">
    <source>
        <dbReference type="EMBL" id="KAI5441653.1"/>
    </source>
</evidence>
<accession>A0A9D5BBZ4</accession>
<dbReference type="PANTHER" id="PTHR47471">
    <property type="entry name" value="GYF DOMAIN-CONTAINING PROTEIN"/>
    <property type="match status" value="1"/>
</dbReference>
<gene>
    <name evidence="2" type="ORF">KIW84_010927</name>
</gene>
<dbReference type="EMBL" id="JAMSHJ010000001">
    <property type="protein sequence ID" value="KAI5441653.1"/>
    <property type="molecule type" value="Genomic_DNA"/>
</dbReference>
<keyword evidence="3" id="KW-1185">Reference proteome</keyword>
<evidence type="ECO:0000313" key="3">
    <source>
        <dbReference type="Proteomes" id="UP001058974"/>
    </source>
</evidence>
<dbReference type="Proteomes" id="UP001058974">
    <property type="component" value="Chromosome 1"/>
</dbReference>
<sequence length="218" mass="25039">MAQNSTSDTCFQANAATPLQISKDVQGSDNPIPLSPQWLLPKPGESKSRTGPIENHAISNPSHGSRSETVKTFGDGEDAQKRNDVFRPSMFDSESGRRDRWRDEERKTERDTKSSIRKDRWRDRDKDLGNREANFDQRRESKWNTRWGPNEKDPKGLREKWSDSVKDGDIHLDKGLPHGKDEKEGDQIRPWRPKLAQSRGRVDPPHSQSTPPNKHGRR</sequence>
<reference evidence="2 3" key="1">
    <citation type="journal article" date="2022" name="Nat. Genet.">
        <title>Improved pea reference genome and pan-genome highlight genomic features and evolutionary characteristics.</title>
        <authorList>
            <person name="Yang T."/>
            <person name="Liu R."/>
            <person name="Luo Y."/>
            <person name="Hu S."/>
            <person name="Wang D."/>
            <person name="Wang C."/>
            <person name="Pandey M.K."/>
            <person name="Ge S."/>
            <person name="Xu Q."/>
            <person name="Li N."/>
            <person name="Li G."/>
            <person name="Huang Y."/>
            <person name="Saxena R.K."/>
            <person name="Ji Y."/>
            <person name="Li M."/>
            <person name="Yan X."/>
            <person name="He Y."/>
            <person name="Liu Y."/>
            <person name="Wang X."/>
            <person name="Xiang C."/>
            <person name="Varshney R.K."/>
            <person name="Ding H."/>
            <person name="Gao S."/>
            <person name="Zong X."/>
        </authorList>
    </citation>
    <scope>NUCLEOTIDE SEQUENCE [LARGE SCALE GENOMIC DNA]</scope>
    <source>
        <strain evidence="2 3">cv. Zhongwan 6</strain>
    </source>
</reference>
<dbReference type="Gramene" id="Psat01G0092700-T1">
    <property type="protein sequence ID" value="KAI5441653.1"/>
    <property type="gene ID" value="KIW84_010927"/>
</dbReference>
<comment type="caution">
    <text evidence="2">The sequence shown here is derived from an EMBL/GenBank/DDBJ whole genome shotgun (WGS) entry which is preliminary data.</text>
</comment>
<feature type="compositionally biased region" description="Polar residues" evidence="1">
    <location>
        <begin position="1"/>
        <end position="29"/>
    </location>
</feature>